<dbReference type="HOGENOM" id="CLU_003703_7_0_1"/>
<dbReference type="AlphaFoldDB" id="A0A0D0C085"/>
<feature type="non-terminal residue" evidence="1">
    <location>
        <position position="1"/>
    </location>
</feature>
<keyword evidence="2" id="KW-1185">Reference proteome</keyword>
<dbReference type="EMBL" id="KN827325">
    <property type="protein sequence ID" value="KIK76722.1"/>
    <property type="molecule type" value="Genomic_DNA"/>
</dbReference>
<proteinExistence type="predicted"/>
<reference evidence="2" key="2">
    <citation type="submission" date="2015-01" db="EMBL/GenBank/DDBJ databases">
        <title>Evolutionary Origins and Diversification of the Mycorrhizal Mutualists.</title>
        <authorList>
            <consortium name="DOE Joint Genome Institute"/>
            <consortium name="Mycorrhizal Genomics Consortium"/>
            <person name="Kohler A."/>
            <person name="Kuo A."/>
            <person name="Nagy L.G."/>
            <person name="Floudas D."/>
            <person name="Copeland A."/>
            <person name="Barry K.W."/>
            <person name="Cichocki N."/>
            <person name="Veneault-Fourrey C."/>
            <person name="LaButti K."/>
            <person name="Lindquist E.A."/>
            <person name="Lipzen A."/>
            <person name="Lundell T."/>
            <person name="Morin E."/>
            <person name="Murat C."/>
            <person name="Riley R."/>
            <person name="Ohm R."/>
            <person name="Sun H."/>
            <person name="Tunlid A."/>
            <person name="Henrissat B."/>
            <person name="Grigoriev I.V."/>
            <person name="Hibbett D.S."/>
            <person name="Martin F."/>
        </authorList>
    </citation>
    <scope>NUCLEOTIDE SEQUENCE [LARGE SCALE GENOMIC DNA]</scope>
    <source>
        <strain evidence="2">Ve08.2h10</strain>
    </source>
</reference>
<accession>A0A0D0C085</accession>
<dbReference type="OrthoDB" id="3263473at2759"/>
<dbReference type="Proteomes" id="UP000054538">
    <property type="component" value="Unassembled WGS sequence"/>
</dbReference>
<name>A0A0D0C085_9AGAM</name>
<protein>
    <submittedName>
        <fullName evidence="1">Unplaced genomic scaffold scaffold_2503, whole genome shotgun sequence</fullName>
    </submittedName>
</protein>
<sequence>ANHWAEEVELLFEEKHCVLQFLPWQSKWWLDRQSLIVTDNRKLAEGLKAYTLQQAAL</sequence>
<evidence type="ECO:0000313" key="1">
    <source>
        <dbReference type="EMBL" id="KIK76722.1"/>
    </source>
</evidence>
<dbReference type="InParanoid" id="A0A0D0C085"/>
<feature type="non-terminal residue" evidence="1">
    <location>
        <position position="57"/>
    </location>
</feature>
<reference evidence="1 2" key="1">
    <citation type="submission" date="2014-04" db="EMBL/GenBank/DDBJ databases">
        <authorList>
            <consortium name="DOE Joint Genome Institute"/>
            <person name="Kuo A."/>
            <person name="Kohler A."/>
            <person name="Jargeat P."/>
            <person name="Nagy L.G."/>
            <person name="Floudas D."/>
            <person name="Copeland A."/>
            <person name="Barry K.W."/>
            <person name="Cichocki N."/>
            <person name="Veneault-Fourrey C."/>
            <person name="LaButti K."/>
            <person name="Lindquist E.A."/>
            <person name="Lipzen A."/>
            <person name="Lundell T."/>
            <person name="Morin E."/>
            <person name="Murat C."/>
            <person name="Sun H."/>
            <person name="Tunlid A."/>
            <person name="Henrissat B."/>
            <person name="Grigoriev I.V."/>
            <person name="Hibbett D.S."/>
            <person name="Martin F."/>
            <person name="Nordberg H.P."/>
            <person name="Cantor M.N."/>
            <person name="Hua S.X."/>
        </authorList>
    </citation>
    <scope>NUCLEOTIDE SEQUENCE [LARGE SCALE GENOMIC DNA]</scope>
    <source>
        <strain evidence="1 2">Ve08.2h10</strain>
    </source>
</reference>
<evidence type="ECO:0000313" key="2">
    <source>
        <dbReference type="Proteomes" id="UP000054538"/>
    </source>
</evidence>
<organism evidence="1 2">
    <name type="scientific">Paxillus rubicundulus Ve08.2h10</name>
    <dbReference type="NCBI Taxonomy" id="930991"/>
    <lineage>
        <taxon>Eukaryota</taxon>
        <taxon>Fungi</taxon>
        <taxon>Dikarya</taxon>
        <taxon>Basidiomycota</taxon>
        <taxon>Agaricomycotina</taxon>
        <taxon>Agaricomycetes</taxon>
        <taxon>Agaricomycetidae</taxon>
        <taxon>Boletales</taxon>
        <taxon>Paxilineae</taxon>
        <taxon>Paxillaceae</taxon>
        <taxon>Paxillus</taxon>
    </lineage>
</organism>
<gene>
    <name evidence="1" type="ORF">PAXRUDRAFT_113441</name>
</gene>